<dbReference type="Pfam" id="PF02518">
    <property type="entry name" value="HATPase_c"/>
    <property type="match status" value="1"/>
</dbReference>
<keyword evidence="6" id="KW-0418">Kinase</keyword>
<evidence type="ECO:0000259" key="8">
    <source>
        <dbReference type="PROSITE" id="PS50109"/>
    </source>
</evidence>
<dbReference type="PANTHER" id="PTHR41523">
    <property type="entry name" value="TWO-COMPONENT SYSTEM SENSOR PROTEIN"/>
    <property type="match status" value="1"/>
</dbReference>
<evidence type="ECO:0000256" key="4">
    <source>
        <dbReference type="ARBA" id="ARBA00022679"/>
    </source>
</evidence>
<keyword evidence="4" id="KW-0808">Transferase</keyword>
<dbReference type="InterPro" id="IPR029016">
    <property type="entry name" value="GAF-like_dom_sf"/>
</dbReference>
<evidence type="ECO:0000256" key="2">
    <source>
        <dbReference type="ARBA" id="ARBA00012438"/>
    </source>
</evidence>
<dbReference type="Gene3D" id="3.30.450.40">
    <property type="match status" value="1"/>
</dbReference>
<dbReference type="Pfam" id="PF13185">
    <property type="entry name" value="GAF_2"/>
    <property type="match status" value="1"/>
</dbReference>
<protein>
    <recommendedName>
        <fullName evidence="2">histidine kinase</fullName>
        <ecNumber evidence="2">2.7.13.3</ecNumber>
    </recommendedName>
</protein>
<dbReference type="SMART" id="SM00065">
    <property type="entry name" value="GAF"/>
    <property type="match status" value="1"/>
</dbReference>
<dbReference type="SUPFAM" id="SSF55781">
    <property type="entry name" value="GAF domain-like"/>
    <property type="match status" value="1"/>
</dbReference>
<evidence type="ECO:0000256" key="6">
    <source>
        <dbReference type="ARBA" id="ARBA00022777"/>
    </source>
</evidence>
<dbReference type="SMART" id="SM00387">
    <property type="entry name" value="HATPase_c"/>
    <property type="match status" value="1"/>
</dbReference>
<dbReference type="GO" id="GO:0004673">
    <property type="term" value="F:protein histidine kinase activity"/>
    <property type="evidence" value="ECO:0007669"/>
    <property type="project" value="UniProtKB-EC"/>
</dbReference>
<dbReference type="PROSITE" id="PS50109">
    <property type="entry name" value="HIS_KIN"/>
    <property type="match status" value="1"/>
</dbReference>
<dbReference type="InterPro" id="IPR003018">
    <property type="entry name" value="GAF"/>
</dbReference>
<dbReference type="Pfam" id="PF07568">
    <property type="entry name" value="HisKA_2"/>
    <property type="match status" value="1"/>
</dbReference>
<name>A0A3B0VCB0_9ZZZZ</name>
<dbReference type="InterPro" id="IPR036890">
    <property type="entry name" value="HATPase_C_sf"/>
</dbReference>
<dbReference type="InterPro" id="IPR011495">
    <property type="entry name" value="Sig_transdc_His_kin_sub2_dim/P"/>
</dbReference>
<keyword evidence="5" id="KW-0547">Nucleotide-binding</keyword>
<dbReference type="PANTHER" id="PTHR41523:SF8">
    <property type="entry name" value="ETHYLENE RESPONSE SENSOR PROTEIN"/>
    <property type="match status" value="1"/>
</dbReference>
<keyword evidence="3" id="KW-0597">Phosphoprotein</keyword>
<dbReference type="SUPFAM" id="SSF55874">
    <property type="entry name" value="ATPase domain of HSP90 chaperone/DNA topoisomerase II/histidine kinase"/>
    <property type="match status" value="1"/>
</dbReference>
<dbReference type="GO" id="GO:0005524">
    <property type="term" value="F:ATP binding"/>
    <property type="evidence" value="ECO:0007669"/>
    <property type="project" value="UniProtKB-KW"/>
</dbReference>
<dbReference type="EC" id="2.7.13.3" evidence="2"/>
<feature type="domain" description="Histidine kinase" evidence="8">
    <location>
        <begin position="205"/>
        <end position="397"/>
    </location>
</feature>
<organism evidence="9">
    <name type="scientific">hydrothermal vent metagenome</name>
    <dbReference type="NCBI Taxonomy" id="652676"/>
    <lineage>
        <taxon>unclassified sequences</taxon>
        <taxon>metagenomes</taxon>
        <taxon>ecological metagenomes</taxon>
    </lineage>
</organism>
<dbReference type="Gene3D" id="3.30.565.10">
    <property type="entry name" value="Histidine kinase-like ATPase, C-terminal domain"/>
    <property type="match status" value="1"/>
</dbReference>
<dbReference type="InterPro" id="IPR005467">
    <property type="entry name" value="His_kinase_dom"/>
</dbReference>
<dbReference type="InterPro" id="IPR003594">
    <property type="entry name" value="HATPase_dom"/>
</dbReference>
<dbReference type="AlphaFoldDB" id="A0A3B0VCB0"/>
<evidence type="ECO:0000256" key="1">
    <source>
        <dbReference type="ARBA" id="ARBA00000085"/>
    </source>
</evidence>
<evidence type="ECO:0000256" key="7">
    <source>
        <dbReference type="ARBA" id="ARBA00022840"/>
    </source>
</evidence>
<gene>
    <name evidence="9" type="ORF">MNBD_CHLOROFLEXI01-3985</name>
</gene>
<accession>A0A3B0VCB0</accession>
<comment type="catalytic activity">
    <reaction evidence="1">
        <text>ATP + protein L-histidine = ADP + protein N-phospho-L-histidine.</text>
        <dbReference type="EC" id="2.7.13.3"/>
    </reaction>
</comment>
<evidence type="ECO:0000256" key="3">
    <source>
        <dbReference type="ARBA" id="ARBA00022553"/>
    </source>
</evidence>
<keyword evidence="7" id="KW-0067">ATP-binding</keyword>
<proteinExistence type="predicted"/>
<reference evidence="9" key="1">
    <citation type="submission" date="2018-06" db="EMBL/GenBank/DDBJ databases">
        <authorList>
            <person name="Zhirakovskaya E."/>
        </authorList>
    </citation>
    <scope>NUCLEOTIDE SEQUENCE</scope>
</reference>
<evidence type="ECO:0000256" key="5">
    <source>
        <dbReference type="ARBA" id="ARBA00022741"/>
    </source>
</evidence>
<sequence>MLYNCLMFNADTTRPQAMVALRQISRALSTAWDLDSTLDLIARKTTEVMHVDSCTIYLLDAASKTLRLRATTGLAQRALGRAILEVGEGMTGHAVQSNRPVFARDAQQDTHFKWVNEAEETRFSSLLAVPLVIETDAIGALNVQTLTPHDFSAAEVELLSLIADLAAGMLVKAQLYDKHTRQIEEMRVLAIENARLVTNTAVIREMHHRIKNNLQTVAMLMQLQMAEADRLDPREVLKSNIHRIRSIAAVHEILSEKGFRLVDVKDVLARICRTTAETMTHPSQSINIRVFGDALTLPSKPATAIALVVNELVQNSLDHAFVDGSGNGRIDISLGRSPDEIIIIVRDNGRGLPSNMKPNLGLEIVEMLVKEDLQGRLKFNRPPNGGTEASLRLPRSIEQELNQ</sequence>
<evidence type="ECO:0000313" key="9">
    <source>
        <dbReference type="EMBL" id="VAW35857.1"/>
    </source>
</evidence>
<dbReference type="EMBL" id="UOEU01000602">
    <property type="protein sequence ID" value="VAW35857.1"/>
    <property type="molecule type" value="Genomic_DNA"/>
</dbReference>